<comment type="caution">
    <text evidence="2">The sequence shown here is derived from an EMBL/GenBank/DDBJ whole genome shotgun (WGS) entry which is preliminary data.</text>
</comment>
<dbReference type="AlphaFoldDB" id="A0AAV9XMP0"/>
<gene>
    <name evidence="2" type="ORF">TWF694_006441</name>
</gene>
<dbReference type="SUPFAM" id="SSF50370">
    <property type="entry name" value="Ricin B-like lectins"/>
    <property type="match status" value="1"/>
</dbReference>
<dbReference type="GO" id="GO:0009116">
    <property type="term" value="P:nucleoside metabolic process"/>
    <property type="evidence" value="ECO:0007669"/>
    <property type="project" value="InterPro"/>
</dbReference>
<dbReference type="Gene3D" id="2.80.10.50">
    <property type="match status" value="1"/>
</dbReference>
<dbReference type="InterPro" id="IPR035992">
    <property type="entry name" value="Ricin_B-like_lectins"/>
</dbReference>
<dbReference type="InterPro" id="IPR053137">
    <property type="entry name" value="NLR-like"/>
</dbReference>
<dbReference type="PANTHER" id="PTHR46082">
    <property type="entry name" value="ATP/GTP-BINDING PROTEIN-RELATED"/>
    <property type="match status" value="1"/>
</dbReference>
<reference evidence="2 3" key="1">
    <citation type="submission" date="2019-10" db="EMBL/GenBank/DDBJ databases">
        <authorList>
            <person name="Palmer J.M."/>
        </authorList>
    </citation>
    <scope>NUCLEOTIDE SEQUENCE [LARGE SCALE GENOMIC DNA]</scope>
    <source>
        <strain evidence="2 3">TWF694</strain>
    </source>
</reference>
<dbReference type="InterPro" id="IPR035994">
    <property type="entry name" value="Nucleoside_phosphorylase_sf"/>
</dbReference>
<keyword evidence="1" id="KW-0175">Coiled coil</keyword>
<name>A0AAV9XMP0_9PEZI</name>
<evidence type="ECO:0000256" key="1">
    <source>
        <dbReference type="SAM" id="Coils"/>
    </source>
</evidence>
<evidence type="ECO:0000313" key="3">
    <source>
        <dbReference type="Proteomes" id="UP001365542"/>
    </source>
</evidence>
<proteinExistence type="predicted"/>
<dbReference type="Proteomes" id="UP001365542">
    <property type="component" value="Unassembled WGS sequence"/>
</dbReference>
<protein>
    <submittedName>
        <fullName evidence="2">Uncharacterized protein</fullName>
    </submittedName>
</protein>
<dbReference type="EMBL" id="JAVHJO010000002">
    <property type="protein sequence ID" value="KAK6542489.1"/>
    <property type="molecule type" value="Genomic_DNA"/>
</dbReference>
<dbReference type="GO" id="GO:0003824">
    <property type="term" value="F:catalytic activity"/>
    <property type="evidence" value="ECO:0007669"/>
    <property type="project" value="InterPro"/>
</dbReference>
<sequence length="565" mass="63189">MKFPSLKPEDYTVGWVTVLDTELNAAKLLLDEEHEPLPSKDNDDNSYILGRIGTHNVAITFAGAYGTNAASRTVSNMLRTFPNIRFGLLVGVGGAAPGPPNIDDPSQDIRLGDIVVGEPKGDHGGVLQYDMGKWESDEDFTIKAYSNKPPDLLLKAVNLLKSDHSFDKGGMDQYIVEAMKKASSFPKLKSCRFPGYDLDRLFKASYKHSGGNGCSSCDFRMVERRSRRESDLEHTPEVHHGLIASTNKIMKSAKYRDNLRDRWDVSCFDMEAAGLMDNFPCLVIRGICDYSDSHKNTIWQPYAAVVAAAYAKDLLRVIRTDEITALPPALTILSLNYLRNGDDIDQRIGAATQKGFDRFRDILEKLETRLSVLDEKVSSLSQSQDVVQKIEARLFTLEEMVTSLNQPSPDIDTAPTPKPFPLKEGAKYHIINAAGGTAIDLSVSRSHVIHGWESHNGENQKWVLGKDNNGQWTLMNCLRPVYFGFTGKFKNGANIMGTDKPYGWDISQDDELPFYFHISRPNNQRPDLHVDLGAGKSENGSNLVLWTRYLASDPRRQQKWIFLPV</sequence>
<keyword evidence="3" id="KW-1185">Reference proteome</keyword>
<evidence type="ECO:0000313" key="2">
    <source>
        <dbReference type="EMBL" id="KAK6542489.1"/>
    </source>
</evidence>
<dbReference type="CDD" id="cd23422">
    <property type="entry name" value="beta-trefoil_Ricin_MPL_CNL"/>
    <property type="match status" value="1"/>
</dbReference>
<organism evidence="2 3">
    <name type="scientific">Orbilia ellipsospora</name>
    <dbReference type="NCBI Taxonomy" id="2528407"/>
    <lineage>
        <taxon>Eukaryota</taxon>
        <taxon>Fungi</taxon>
        <taxon>Dikarya</taxon>
        <taxon>Ascomycota</taxon>
        <taxon>Pezizomycotina</taxon>
        <taxon>Orbiliomycetes</taxon>
        <taxon>Orbiliales</taxon>
        <taxon>Orbiliaceae</taxon>
        <taxon>Orbilia</taxon>
    </lineage>
</organism>
<feature type="coiled-coil region" evidence="1">
    <location>
        <begin position="356"/>
        <end position="383"/>
    </location>
</feature>
<dbReference type="PANTHER" id="PTHR46082:SF11">
    <property type="entry name" value="AAA+ ATPASE DOMAIN-CONTAINING PROTEIN-RELATED"/>
    <property type="match status" value="1"/>
</dbReference>
<dbReference type="Gene3D" id="3.40.50.1580">
    <property type="entry name" value="Nucleoside phosphorylase domain"/>
    <property type="match status" value="1"/>
</dbReference>
<dbReference type="SUPFAM" id="SSF53167">
    <property type="entry name" value="Purine and uridine phosphorylases"/>
    <property type="match status" value="1"/>
</dbReference>
<accession>A0AAV9XMP0</accession>